<evidence type="ECO:0000259" key="2">
    <source>
        <dbReference type="Pfam" id="PF00031"/>
    </source>
</evidence>
<dbReference type="Gene3D" id="3.10.450.10">
    <property type="match status" value="1"/>
</dbReference>
<dbReference type="InterPro" id="IPR000010">
    <property type="entry name" value="Cystatin_dom"/>
</dbReference>
<dbReference type="OrthoDB" id="6196402at2"/>
<keyword evidence="1" id="KW-0732">Signal</keyword>
<dbReference type="Proteomes" id="UP000273252">
    <property type="component" value="Unassembled WGS sequence"/>
</dbReference>
<evidence type="ECO:0000313" key="3">
    <source>
        <dbReference type="EMBL" id="RJX75356.1"/>
    </source>
</evidence>
<accession>A0A3A6QXU4</accession>
<sequence>MKRLITVSIIAAVSLIGCAKNSTASTETPSKRSAYCQDRNLAGGWQASKMTPEVQKAVDTMLQQMNNSSPLKSIDEIRTQVVSGMNYAFEFTLENGEVWHGVVYRNIRGDYMVEQVAEQGKLCE</sequence>
<dbReference type="PROSITE" id="PS51257">
    <property type="entry name" value="PROKAR_LIPOPROTEIN"/>
    <property type="match status" value="1"/>
</dbReference>
<dbReference type="EMBL" id="QVMU01000001">
    <property type="protein sequence ID" value="RJX75356.1"/>
    <property type="molecule type" value="Genomic_DNA"/>
</dbReference>
<dbReference type="InterPro" id="IPR046350">
    <property type="entry name" value="Cystatin_sf"/>
</dbReference>
<name>A0A3A6QXU4_9VIBR</name>
<feature type="signal peptide" evidence="1">
    <location>
        <begin position="1"/>
        <end position="19"/>
    </location>
</feature>
<evidence type="ECO:0000313" key="4">
    <source>
        <dbReference type="Proteomes" id="UP000273252"/>
    </source>
</evidence>
<keyword evidence="4" id="KW-1185">Reference proteome</keyword>
<feature type="chain" id="PRO_5017364993" evidence="1">
    <location>
        <begin position="20"/>
        <end position="124"/>
    </location>
</feature>
<dbReference type="AlphaFoldDB" id="A0A3A6QXU4"/>
<feature type="domain" description="Cystatin" evidence="2">
    <location>
        <begin position="47"/>
        <end position="107"/>
    </location>
</feature>
<gene>
    <name evidence="3" type="ORF">DZ860_01350</name>
</gene>
<comment type="caution">
    <text evidence="3">The sequence shown here is derived from an EMBL/GenBank/DDBJ whole genome shotgun (WGS) entry which is preliminary data.</text>
</comment>
<protein>
    <submittedName>
        <fullName evidence="3">2-oxoglutarate dehydrogenase</fullName>
    </submittedName>
</protein>
<dbReference type="Pfam" id="PF00031">
    <property type="entry name" value="Cystatin"/>
    <property type="match status" value="1"/>
</dbReference>
<reference evidence="3 4" key="1">
    <citation type="submission" date="2018-08" db="EMBL/GenBank/DDBJ databases">
        <title>Vibrio isolated from the Eastern China Marginal Seas.</title>
        <authorList>
            <person name="Li Y."/>
        </authorList>
    </citation>
    <scope>NUCLEOTIDE SEQUENCE [LARGE SCALE GENOMIC DNA]</scope>
    <source>
        <strain evidence="3 4">BEI233</strain>
    </source>
</reference>
<proteinExistence type="predicted"/>
<dbReference type="SUPFAM" id="SSF54403">
    <property type="entry name" value="Cystatin/monellin"/>
    <property type="match status" value="1"/>
</dbReference>
<organism evidence="3 4">
    <name type="scientific">Vibrio sinensis</name>
    <dbReference type="NCBI Taxonomy" id="2302434"/>
    <lineage>
        <taxon>Bacteria</taxon>
        <taxon>Pseudomonadati</taxon>
        <taxon>Pseudomonadota</taxon>
        <taxon>Gammaproteobacteria</taxon>
        <taxon>Vibrionales</taxon>
        <taxon>Vibrionaceae</taxon>
        <taxon>Vibrio</taxon>
    </lineage>
</organism>
<evidence type="ECO:0000256" key="1">
    <source>
        <dbReference type="SAM" id="SignalP"/>
    </source>
</evidence>
<dbReference type="GO" id="GO:0004869">
    <property type="term" value="F:cysteine-type endopeptidase inhibitor activity"/>
    <property type="evidence" value="ECO:0007669"/>
    <property type="project" value="InterPro"/>
</dbReference>
<dbReference type="RefSeq" id="WP_120029113.1">
    <property type="nucleotide sequence ID" value="NZ_QVMU01000001.1"/>
</dbReference>